<evidence type="ECO:0000313" key="2">
    <source>
        <dbReference type="EMBL" id="PHP68193.1"/>
    </source>
</evidence>
<feature type="compositionally biased region" description="Basic and acidic residues" evidence="1">
    <location>
        <begin position="119"/>
        <end position="145"/>
    </location>
</feature>
<dbReference type="Proteomes" id="UP000221168">
    <property type="component" value="Unassembled WGS sequence"/>
</dbReference>
<organism evidence="2 3">
    <name type="scientific">Zhengella mangrovi</name>
    <dbReference type="NCBI Taxonomy" id="1982044"/>
    <lineage>
        <taxon>Bacteria</taxon>
        <taxon>Pseudomonadati</taxon>
        <taxon>Pseudomonadota</taxon>
        <taxon>Alphaproteobacteria</taxon>
        <taxon>Hyphomicrobiales</taxon>
        <taxon>Notoacmeibacteraceae</taxon>
        <taxon>Zhengella</taxon>
    </lineage>
</organism>
<keyword evidence="3" id="KW-1185">Reference proteome</keyword>
<evidence type="ECO:0000313" key="3">
    <source>
        <dbReference type="Proteomes" id="UP000221168"/>
    </source>
</evidence>
<dbReference type="EMBL" id="PDVP01000002">
    <property type="protein sequence ID" value="PHP68193.1"/>
    <property type="molecule type" value="Genomic_DNA"/>
</dbReference>
<accession>A0A2G1QRP1</accession>
<dbReference type="AlphaFoldDB" id="A0A2G1QRP1"/>
<proteinExistence type="predicted"/>
<evidence type="ECO:0000256" key="1">
    <source>
        <dbReference type="SAM" id="MobiDB-lite"/>
    </source>
</evidence>
<feature type="region of interest" description="Disordered" evidence="1">
    <location>
        <begin position="119"/>
        <end position="156"/>
    </location>
</feature>
<sequence>MMAGKSDDNASVRDGVDLFGAPISQIRERWGRPSFRKDKENQRLVALLRAKGWSHKRIAGYIGCSEPTLRKNFFRELQAGADMIEADLLQVLYTKARAGNVGAVNKLLDHLELNPAFGGDDRKKLDEEDKPERLGKKALLEREAQEPPSGWSDTLN</sequence>
<protein>
    <submittedName>
        <fullName evidence="2">Uncharacterized protein</fullName>
    </submittedName>
</protein>
<name>A0A2G1QRP1_9HYPH</name>
<gene>
    <name evidence="2" type="ORF">CSC94_05950</name>
</gene>
<comment type="caution">
    <text evidence="2">The sequence shown here is derived from an EMBL/GenBank/DDBJ whole genome shotgun (WGS) entry which is preliminary data.</text>
</comment>
<dbReference type="OrthoDB" id="6039124at2"/>
<dbReference type="RefSeq" id="WP_099304818.1">
    <property type="nucleotide sequence ID" value="NZ_PDVP01000002.1"/>
</dbReference>
<reference evidence="2 3" key="1">
    <citation type="submission" date="2017-10" db="EMBL/GenBank/DDBJ databases">
        <title>Sedimentibacterium mangrovi gen. nov., sp. nov., a novel member of family Phyllobacteriacea isolated from mangrove sediment.</title>
        <authorList>
            <person name="Liao H."/>
            <person name="Tian Y."/>
        </authorList>
    </citation>
    <scope>NUCLEOTIDE SEQUENCE [LARGE SCALE GENOMIC DNA]</scope>
    <source>
        <strain evidence="2 3">X9-2-2</strain>
    </source>
</reference>